<dbReference type="PANTHER" id="PTHR33336">
    <property type="entry name" value="QUINOL MONOOXYGENASE YGIN-RELATED"/>
    <property type="match status" value="1"/>
</dbReference>
<evidence type="ECO:0000313" key="3">
    <source>
        <dbReference type="Proteomes" id="UP001201273"/>
    </source>
</evidence>
<evidence type="ECO:0000313" key="2">
    <source>
        <dbReference type="EMBL" id="MCE2593648.1"/>
    </source>
</evidence>
<proteinExistence type="predicted"/>
<dbReference type="InterPro" id="IPR050744">
    <property type="entry name" value="AI-2_Isomerase_LsrG"/>
</dbReference>
<reference evidence="2 3" key="1">
    <citation type="journal article" date="2022" name="Environ. Microbiol. Rep.">
        <title>Eco-phylogenetic analyses reveal divergent evolution of vitamin B12 metabolism in the marine bacterial family 'Psychromonadaceae'.</title>
        <authorList>
            <person name="Jin X."/>
            <person name="Yang Y."/>
            <person name="Cao H."/>
            <person name="Gao B."/>
            <person name="Zhao Z."/>
        </authorList>
    </citation>
    <scope>NUCLEOTIDE SEQUENCE [LARGE SCALE GENOMIC DNA]</scope>
    <source>
        <strain evidence="2 3">MKS20</strain>
    </source>
</reference>
<dbReference type="PROSITE" id="PS51725">
    <property type="entry name" value="ABM"/>
    <property type="match status" value="1"/>
</dbReference>
<dbReference type="GO" id="GO:0004497">
    <property type="term" value="F:monooxygenase activity"/>
    <property type="evidence" value="ECO:0007669"/>
    <property type="project" value="UniProtKB-KW"/>
</dbReference>
<dbReference type="InterPro" id="IPR007138">
    <property type="entry name" value="ABM_dom"/>
</dbReference>
<keyword evidence="2" id="KW-0503">Monooxygenase</keyword>
<dbReference type="Proteomes" id="UP001201273">
    <property type="component" value="Unassembled WGS sequence"/>
</dbReference>
<comment type="caution">
    <text evidence="2">The sequence shown here is derived from an EMBL/GenBank/DDBJ whole genome shotgun (WGS) entry which is preliminary data.</text>
</comment>
<dbReference type="InterPro" id="IPR011008">
    <property type="entry name" value="Dimeric_a/b-barrel"/>
</dbReference>
<keyword evidence="2" id="KW-0560">Oxidoreductase</keyword>
<protein>
    <submittedName>
        <fullName evidence="2">Antibiotic biosynthesis monooxygenase</fullName>
    </submittedName>
</protein>
<dbReference type="SUPFAM" id="SSF54909">
    <property type="entry name" value="Dimeric alpha+beta barrel"/>
    <property type="match status" value="1"/>
</dbReference>
<dbReference type="Gene3D" id="3.30.70.100">
    <property type="match status" value="1"/>
</dbReference>
<dbReference type="Pfam" id="PF03992">
    <property type="entry name" value="ABM"/>
    <property type="match status" value="1"/>
</dbReference>
<dbReference type="RefSeq" id="WP_233051245.1">
    <property type="nucleotide sequence ID" value="NZ_JAIMJA010000002.1"/>
</dbReference>
<name>A0ABS8W615_9GAMM</name>
<gene>
    <name evidence="2" type="ORF">K6Y31_02325</name>
</gene>
<sequence>MEQLWINATLTTLDNVTASDAYSALVKLAMETEKEPGCIYFKVLQHQAAPHKFTLWEQWVNEAALDKHFTLEHTKAYLSQNITVATNIEKLTMISE</sequence>
<organism evidence="2 3">
    <name type="scientific">Motilimonas cestriensis</name>
    <dbReference type="NCBI Taxonomy" id="2742685"/>
    <lineage>
        <taxon>Bacteria</taxon>
        <taxon>Pseudomonadati</taxon>
        <taxon>Pseudomonadota</taxon>
        <taxon>Gammaproteobacteria</taxon>
        <taxon>Alteromonadales</taxon>
        <taxon>Alteromonadales genera incertae sedis</taxon>
        <taxon>Motilimonas</taxon>
    </lineage>
</organism>
<feature type="domain" description="ABM" evidence="1">
    <location>
        <begin position="3"/>
        <end position="93"/>
    </location>
</feature>
<keyword evidence="3" id="KW-1185">Reference proteome</keyword>
<accession>A0ABS8W615</accession>
<dbReference type="EMBL" id="JAIMJA010000002">
    <property type="protein sequence ID" value="MCE2593648.1"/>
    <property type="molecule type" value="Genomic_DNA"/>
</dbReference>
<evidence type="ECO:0000259" key="1">
    <source>
        <dbReference type="PROSITE" id="PS51725"/>
    </source>
</evidence>
<dbReference type="PANTHER" id="PTHR33336:SF3">
    <property type="entry name" value="ABM DOMAIN-CONTAINING PROTEIN"/>
    <property type="match status" value="1"/>
</dbReference>